<name>A0ABY4EC63_VITST</name>
<gene>
    <name evidence="2" type="ORF">LVJ81_02800</name>
</gene>
<evidence type="ECO:0000313" key="3">
    <source>
        <dbReference type="Proteomes" id="UP000832034"/>
    </source>
</evidence>
<protein>
    <recommendedName>
        <fullName evidence="4">Gamma-glutamylcyclotransferase AIG2-like domain-containing protein</fullName>
    </recommendedName>
</protein>
<sequence length="497" mass="56063">MSAKNLNIKLNLVGFNSDLTDKFTKQIDAINRMNTAQNHLQYRWEIGQNAYQCQVHFVIDSTLPHYLHQSKAPILSNQDLVADNFIPCPHPITTFDLIDVLKNIEQVFFTEPPAQHSNVSSDKPNITFWRDGAMIVPANTEETLTPPNQTNNNKKTDPTQTEEDKPVFYTYGSFRKNQTTPQPNATETAQEATSTKQNTQIPSNGTDSLSASSKVSSETKTHENSKEKFILYGSLKNNTNQKKTTDLASSQENTPAEDTNHKNSDNVAHPQIDINSSTNPSVSTEQTVVIPTIETQVQDVWESLSQQNSGMICLKKLGVYVDYDNQMIAASVNHANELANILLQVNTEPAETTNNIPNTLKHFSLPAVLWSYGLHTPKCDEKSQNLDLENQEWKLKGFPRFGQWETHPTWLFLATLFAQNYHSIYAAQAKGKASHQQIKHFIYAAHLAGLTWQTQALPQSTKQQQNSLQKNASEKSSWITRLREKLHTNEHFESSLD</sequence>
<feature type="compositionally biased region" description="Polar residues" evidence="1">
    <location>
        <begin position="175"/>
        <end position="216"/>
    </location>
</feature>
<dbReference type="EMBL" id="CP091512">
    <property type="protein sequence ID" value="UOO92984.1"/>
    <property type="molecule type" value="Genomic_DNA"/>
</dbReference>
<evidence type="ECO:0000256" key="1">
    <source>
        <dbReference type="SAM" id="MobiDB-lite"/>
    </source>
</evidence>
<accession>A0ABY4EC63</accession>
<reference evidence="2" key="2">
    <citation type="journal article" date="2022" name="Res Sq">
        <title>Evolution of multicellular longitudinally dividing oral cavity symbionts (Neisseriaceae).</title>
        <authorList>
            <person name="Nyongesa S."/>
            <person name="Weber P."/>
            <person name="Bernet E."/>
            <person name="Pullido F."/>
            <person name="Nieckarz M."/>
            <person name="Delaby M."/>
            <person name="Nieves C."/>
            <person name="Viehboeck T."/>
            <person name="Krause N."/>
            <person name="Rivera-Millot A."/>
            <person name="Nakamura A."/>
            <person name="Vischer N."/>
            <person name="VanNieuwenhze M."/>
            <person name="Brun Y."/>
            <person name="Cava F."/>
            <person name="Bulgheresi S."/>
            <person name="Veyrier F."/>
        </authorList>
    </citation>
    <scope>NUCLEOTIDE SEQUENCE</scope>
    <source>
        <strain evidence="2">SAG 1488-6</strain>
    </source>
</reference>
<organism evidence="2 3">
    <name type="scientific">Vitreoscilla stercoraria</name>
    <dbReference type="NCBI Taxonomy" id="61"/>
    <lineage>
        <taxon>Bacteria</taxon>
        <taxon>Pseudomonadati</taxon>
        <taxon>Pseudomonadota</taxon>
        <taxon>Betaproteobacteria</taxon>
        <taxon>Neisseriales</taxon>
        <taxon>Neisseriaceae</taxon>
        <taxon>Vitreoscilla</taxon>
    </lineage>
</organism>
<dbReference type="Proteomes" id="UP000832034">
    <property type="component" value="Chromosome"/>
</dbReference>
<reference evidence="2" key="1">
    <citation type="submission" date="2021-12" db="EMBL/GenBank/DDBJ databases">
        <authorList>
            <person name="Veyrier F.J."/>
        </authorList>
    </citation>
    <scope>NUCLEOTIDE SEQUENCE</scope>
    <source>
        <strain evidence="2">SAG 1488-6</strain>
    </source>
</reference>
<feature type="compositionally biased region" description="Low complexity" evidence="1">
    <location>
        <begin position="139"/>
        <end position="153"/>
    </location>
</feature>
<feature type="compositionally biased region" description="Basic and acidic residues" evidence="1">
    <location>
        <begin position="217"/>
        <end position="229"/>
    </location>
</feature>
<evidence type="ECO:0000313" key="2">
    <source>
        <dbReference type="EMBL" id="UOO92984.1"/>
    </source>
</evidence>
<keyword evidence="3" id="KW-1185">Reference proteome</keyword>
<evidence type="ECO:0008006" key="4">
    <source>
        <dbReference type="Google" id="ProtNLM"/>
    </source>
</evidence>
<feature type="compositionally biased region" description="Basic and acidic residues" evidence="1">
    <location>
        <begin position="154"/>
        <end position="166"/>
    </location>
</feature>
<feature type="region of interest" description="Disordered" evidence="1">
    <location>
        <begin position="139"/>
        <end position="266"/>
    </location>
</feature>
<feature type="compositionally biased region" description="Polar residues" evidence="1">
    <location>
        <begin position="235"/>
        <end position="257"/>
    </location>
</feature>
<proteinExistence type="predicted"/>
<dbReference type="RefSeq" id="WP_019958101.1">
    <property type="nucleotide sequence ID" value="NZ_CP091512.1"/>
</dbReference>